<feature type="compositionally biased region" description="Polar residues" evidence="1">
    <location>
        <begin position="171"/>
        <end position="185"/>
    </location>
</feature>
<feature type="region of interest" description="Disordered" evidence="1">
    <location>
        <begin position="109"/>
        <end position="133"/>
    </location>
</feature>
<name>A0A833SWZ0_PHYIN</name>
<gene>
    <name evidence="2" type="ORF">GN244_ATG13927</name>
</gene>
<comment type="caution">
    <text evidence="2">The sequence shown here is derived from an EMBL/GenBank/DDBJ whole genome shotgun (WGS) entry which is preliminary data.</text>
</comment>
<evidence type="ECO:0000313" key="2">
    <source>
        <dbReference type="EMBL" id="KAF4034125.1"/>
    </source>
</evidence>
<dbReference type="Proteomes" id="UP000602510">
    <property type="component" value="Unassembled WGS sequence"/>
</dbReference>
<proteinExistence type="predicted"/>
<feature type="compositionally biased region" description="Basic and acidic residues" evidence="1">
    <location>
        <begin position="186"/>
        <end position="200"/>
    </location>
</feature>
<feature type="region of interest" description="Disordered" evidence="1">
    <location>
        <begin position="168"/>
        <end position="206"/>
    </location>
</feature>
<sequence>MFHQEIMPGFIRRASATETYQEYADRLMQMADGLMGGTTNAANVQHALGTFLRLARPQRKNIVQAHVRGKRGAPGSILNEAVGFLCELAQSNGRLGDYKCRKLLTGPVQRTPTAKQEPNSAKPKPKAYSPKANVAVVERKRKPTKMPRRGGIVCYICSEDDHTARYHRQHLSNITEKTNQSQAQGDSEKPKEARDSKGESSESDSA</sequence>
<accession>A0A833SWZ0</accession>
<evidence type="ECO:0000256" key="1">
    <source>
        <dbReference type="SAM" id="MobiDB-lite"/>
    </source>
</evidence>
<dbReference type="AlphaFoldDB" id="A0A833SWZ0"/>
<evidence type="ECO:0000313" key="3">
    <source>
        <dbReference type="Proteomes" id="UP000602510"/>
    </source>
</evidence>
<protein>
    <submittedName>
        <fullName evidence="2">Uncharacterized protein</fullName>
    </submittedName>
</protein>
<reference evidence="2" key="1">
    <citation type="submission" date="2020-04" db="EMBL/GenBank/DDBJ databases">
        <title>Hybrid Assembly of Korean Phytophthora infestans isolates.</title>
        <authorList>
            <person name="Prokchorchik M."/>
            <person name="Lee Y."/>
            <person name="Seo J."/>
            <person name="Cho J.-H."/>
            <person name="Park Y.-E."/>
            <person name="Jang D.-C."/>
            <person name="Im J.-S."/>
            <person name="Choi J.-G."/>
            <person name="Park H.-J."/>
            <person name="Lee G.-B."/>
            <person name="Lee Y.-G."/>
            <person name="Hong S.-Y."/>
            <person name="Cho K."/>
            <person name="Sohn K.H."/>
        </authorList>
    </citation>
    <scope>NUCLEOTIDE SEQUENCE</scope>
    <source>
        <strain evidence="2">KR_1_A1</strain>
    </source>
</reference>
<dbReference type="EMBL" id="WSZM01000386">
    <property type="protein sequence ID" value="KAF4034125.1"/>
    <property type="molecule type" value="Genomic_DNA"/>
</dbReference>
<feature type="compositionally biased region" description="Low complexity" evidence="1">
    <location>
        <begin position="118"/>
        <end position="133"/>
    </location>
</feature>
<keyword evidence="3" id="KW-1185">Reference proteome</keyword>
<organism evidence="2 3">
    <name type="scientific">Phytophthora infestans</name>
    <name type="common">Potato late blight agent</name>
    <name type="synonym">Botrytis infestans</name>
    <dbReference type="NCBI Taxonomy" id="4787"/>
    <lineage>
        <taxon>Eukaryota</taxon>
        <taxon>Sar</taxon>
        <taxon>Stramenopiles</taxon>
        <taxon>Oomycota</taxon>
        <taxon>Peronosporomycetes</taxon>
        <taxon>Peronosporales</taxon>
        <taxon>Peronosporaceae</taxon>
        <taxon>Phytophthora</taxon>
    </lineage>
</organism>